<keyword evidence="1" id="KW-0732">Signal</keyword>
<dbReference type="InterPro" id="IPR003399">
    <property type="entry name" value="Mce/MlaD"/>
</dbReference>
<evidence type="ECO:0000256" key="1">
    <source>
        <dbReference type="SAM" id="SignalP"/>
    </source>
</evidence>
<protein>
    <submittedName>
        <fullName evidence="3">MlaD family protein</fullName>
    </submittedName>
</protein>
<comment type="caution">
    <text evidence="3">The sequence shown here is derived from an EMBL/GenBank/DDBJ whole genome shotgun (WGS) entry which is preliminary data.</text>
</comment>
<evidence type="ECO:0000313" key="3">
    <source>
        <dbReference type="EMBL" id="GAA4400401.1"/>
    </source>
</evidence>
<evidence type="ECO:0000259" key="2">
    <source>
        <dbReference type="Pfam" id="PF02470"/>
    </source>
</evidence>
<sequence>MRTLFRRKAAVALTAVAAAASLTACSGVPGFNPSAIPAPGQGGGGAGYIVHLDFPSVLNLPDRARVVVNGVDSGRLQKVSLQGGIAVLDVKINDGVQLPAATTATLQQDTILGDVYVALTAPTTGYNDLLHDGSTVPLSQTKAPTQIEDLLRDLSNFLGSGSLIQVQDTFKQVNDNLPADPKKLQALVKTISQTTVDLGQQSDNVSQVITSMSNIVNQVKSVNDSNGLISSLLAPGGDQWLKNVLDPTAGYLAVVGRLSDALAPLTFSIPLLDTTSAVLLKVVKPLMFPGWPNMNGRPANLANLQDLLENKVLPWLENGPKINVQNVGTNGQVPNEAAAQQVVKTLRTFGAVP</sequence>
<keyword evidence="4" id="KW-1185">Reference proteome</keyword>
<dbReference type="PROSITE" id="PS51257">
    <property type="entry name" value="PROKAR_LIPOPROTEIN"/>
    <property type="match status" value="1"/>
</dbReference>
<feature type="signal peptide" evidence="1">
    <location>
        <begin position="1"/>
        <end position="26"/>
    </location>
</feature>
<dbReference type="EMBL" id="BAABFR010000079">
    <property type="protein sequence ID" value="GAA4400401.1"/>
    <property type="molecule type" value="Genomic_DNA"/>
</dbReference>
<feature type="chain" id="PRO_5046729662" evidence="1">
    <location>
        <begin position="27"/>
        <end position="353"/>
    </location>
</feature>
<name>A0ABP8K5E2_9ACTN</name>
<dbReference type="PANTHER" id="PTHR33371">
    <property type="entry name" value="INTERMEMBRANE PHOSPHOLIPID TRANSPORT SYSTEM BINDING PROTEIN MLAD-RELATED"/>
    <property type="match status" value="1"/>
</dbReference>
<proteinExistence type="predicted"/>
<dbReference type="Pfam" id="PF02470">
    <property type="entry name" value="MlaD"/>
    <property type="match status" value="1"/>
</dbReference>
<evidence type="ECO:0000313" key="4">
    <source>
        <dbReference type="Proteomes" id="UP001500635"/>
    </source>
</evidence>
<dbReference type="PANTHER" id="PTHR33371:SF15">
    <property type="entry name" value="LIPOPROTEIN LPRN"/>
    <property type="match status" value="1"/>
</dbReference>
<organism evidence="3 4">
    <name type="scientific">Tsukamurella soli</name>
    <dbReference type="NCBI Taxonomy" id="644556"/>
    <lineage>
        <taxon>Bacteria</taxon>
        <taxon>Bacillati</taxon>
        <taxon>Actinomycetota</taxon>
        <taxon>Actinomycetes</taxon>
        <taxon>Mycobacteriales</taxon>
        <taxon>Tsukamurellaceae</taxon>
        <taxon>Tsukamurella</taxon>
    </lineage>
</organism>
<reference evidence="4" key="1">
    <citation type="journal article" date="2019" name="Int. J. Syst. Evol. Microbiol.">
        <title>The Global Catalogue of Microorganisms (GCM) 10K type strain sequencing project: providing services to taxonomists for standard genome sequencing and annotation.</title>
        <authorList>
            <consortium name="The Broad Institute Genomics Platform"/>
            <consortium name="The Broad Institute Genome Sequencing Center for Infectious Disease"/>
            <person name="Wu L."/>
            <person name="Ma J."/>
        </authorList>
    </citation>
    <scope>NUCLEOTIDE SEQUENCE [LARGE SCALE GENOMIC DNA]</scope>
    <source>
        <strain evidence="4">JCM 17688</strain>
    </source>
</reference>
<dbReference type="Proteomes" id="UP001500635">
    <property type="component" value="Unassembled WGS sequence"/>
</dbReference>
<dbReference type="InterPro" id="IPR052336">
    <property type="entry name" value="MlaD_Phospholipid_Transporter"/>
</dbReference>
<accession>A0ABP8K5E2</accession>
<gene>
    <name evidence="3" type="ORF">GCM10023147_38980</name>
</gene>
<feature type="domain" description="Mce/MlaD" evidence="2">
    <location>
        <begin position="47"/>
        <end position="121"/>
    </location>
</feature>
<dbReference type="RefSeq" id="WP_344999143.1">
    <property type="nucleotide sequence ID" value="NZ_BAABFR010000079.1"/>
</dbReference>